<evidence type="ECO:0000259" key="2">
    <source>
        <dbReference type="Pfam" id="PF20237"/>
    </source>
</evidence>
<feature type="domain" description="DUF6594" evidence="2">
    <location>
        <begin position="51"/>
        <end position="166"/>
    </location>
</feature>
<dbReference type="InterPro" id="IPR046529">
    <property type="entry name" value="DUF6594"/>
</dbReference>
<evidence type="ECO:0000256" key="1">
    <source>
        <dbReference type="SAM" id="MobiDB-lite"/>
    </source>
</evidence>
<dbReference type="AlphaFoldDB" id="A0A6A6E3A0"/>
<sequence>MLGETTASKEGAGGGPLRVWRRITGSSKAEPETPDITETSTRRLEETPKGYPRLATFLQSSEANFSLYRSFSYLHSRILLTLQEEISSLERELDELDWDGFADDGGVVATTGPKGEERTRGGTLGDIRDKLVEYDEVLIKARTLKSYQRPRNRDYRSVRGWLRQPENIVYSADNNPKVRRNGIKVLINGRPADAFGDTGSTENIVDEKYVRKRNLSMTPRHSEMVMVNGTKLHSPGYVELDVGFAGENESPTTIIAMVVKHFPFDILLSHTFLETTQTLKKHLCRFTRIMFPRLTASLSMNLLSSGANGSLFNASFDDGIDFGAVLDTGSNCNTIDEDWALSRGLHIYREDGHHGWISLPSKGWVPTVGRVYVDINLPNGTTIPISLEVLKAAAVPVIIGVDTILDHGLFTAYPEALLERYEDEAELFHMNFKSSWLVKAVAKAKQLCTSSEKTQAAEPVTRQSEAERRWAWDKKYRDGKTAPRDEWEQEYTRRYQYERASAAGNGPGINVRLIKELPPDYA</sequence>
<protein>
    <recommendedName>
        <fullName evidence="2">DUF6594 domain-containing protein</fullName>
    </recommendedName>
</protein>
<evidence type="ECO:0000313" key="4">
    <source>
        <dbReference type="Proteomes" id="UP000800200"/>
    </source>
</evidence>
<dbReference type="CDD" id="cd00303">
    <property type="entry name" value="retropepsin_like"/>
    <property type="match status" value="1"/>
</dbReference>
<evidence type="ECO:0000313" key="3">
    <source>
        <dbReference type="EMBL" id="KAF2184620.1"/>
    </source>
</evidence>
<dbReference type="SUPFAM" id="SSF50630">
    <property type="entry name" value="Acid proteases"/>
    <property type="match status" value="1"/>
</dbReference>
<dbReference type="InterPro" id="IPR021109">
    <property type="entry name" value="Peptidase_aspartic_dom_sf"/>
</dbReference>
<dbReference type="EMBL" id="ML994637">
    <property type="protein sequence ID" value="KAF2184620.1"/>
    <property type="molecule type" value="Genomic_DNA"/>
</dbReference>
<gene>
    <name evidence="3" type="ORF">K469DRAFT_750803</name>
</gene>
<dbReference type="PANTHER" id="PTHR34502">
    <property type="entry name" value="DUF6594 DOMAIN-CONTAINING PROTEIN-RELATED"/>
    <property type="match status" value="1"/>
</dbReference>
<dbReference type="PANTHER" id="PTHR34502:SF3">
    <property type="entry name" value="DUF6594 DOMAIN-CONTAINING PROTEIN"/>
    <property type="match status" value="1"/>
</dbReference>
<feature type="region of interest" description="Disordered" evidence="1">
    <location>
        <begin position="1"/>
        <end position="47"/>
    </location>
</feature>
<organism evidence="3 4">
    <name type="scientific">Zopfia rhizophila CBS 207.26</name>
    <dbReference type="NCBI Taxonomy" id="1314779"/>
    <lineage>
        <taxon>Eukaryota</taxon>
        <taxon>Fungi</taxon>
        <taxon>Dikarya</taxon>
        <taxon>Ascomycota</taxon>
        <taxon>Pezizomycotina</taxon>
        <taxon>Dothideomycetes</taxon>
        <taxon>Dothideomycetes incertae sedis</taxon>
        <taxon>Zopfiaceae</taxon>
        <taxon>Zopfia</taxon>
    </lineage>
</organism>
<dbReference type="OrthoDB" id="6079484at2759"/>
<reference evidence="3" key="1">
    <citation type="journal article" date="2020" name="Stud. Mycol.">
        <title>101 Dothideomycetes genomes: a test case for predicting lifestyles and emergence of pathogens.</title>
        <authorList>
            <person name="Haridas S."/>
            <person name="Albert R."/>
            <person name="Binder M."/>
            <person name="Bloem J."/>
            <person name="Labutti K."/>
            <person name="Salamov A."/>
            <person name="Andreopoulos B."/>
            <person name="Baker S."/>
            <person name="Barry K."/>
            <person name="Bills G."/>
            <person name="Bluhm B."/>
            <person name="Cannon C."/>
            <person name="Castanera R."/>
            <person name="Culley D."/>
            <person name="Daum C."/>
            <person name="Ezra D."/>
            <person name="Gonzalez J."/>
            <person name="Henrissat B."/>
            <person name="Kuo A."/>
            <person name="Liang C."/>
            <person name="Lipzen A."/>
            <person name="Lutzoni F."/>
            <person name="Magnuson J."/>
            <person name="Mondo S."/>
            <person name="Nolan M."/>
            <person name="Ohm R."/>
            <person name="Pangilinan J."/>
            <person name="Park H.-J."/>
            <person name="Ramirez L."/>
            <person name="Alfaro M."/>
            <person name="Sun H."/>
            <person name="Tritt A."/>
            <person name="Yoshinaga Y."/>
            <person name="Zwiers L.-H."/>
            <person name="Turgeon B."/>
            <person name="Goodwin S."/>
            <person name="Spatafora J."/>
            <person name="Crous P."/>
            <person name="Grigoriev I."/>
        </authorList>
    </citation>
    <scope>NUCLEOTIDE SEQUENCE</scope>
    <source>
        <strain evidence="3">CBS 207.26</strain>
    </source>
</reference>
<dbReference type="Pfam" id="PF20237">
    <property type="entry name" value="DUF6594"/>
    <property type="match status" value="1"/>
</dbReference>
<dbReference type="Proteomes" id="UP000800200">
    <property type="component" value="Unassembled WGS sequence"/>
</dbReference>
<dbReference type="Gene3D" id="2.40.70.10">
    <property type="entry name" value="Acid Proteases"/>
    <property type="match status" value="2"/>
</dbReference>
<proteinExistence type="predicted"/>
<keyword evidence="4" id="KW-1185">Reference proteome</keyword>
<name>A0A6A6E3A0_9PEZI</name>
<accession>A0A6A6E3A0</accession>